<dbReference type="KEGG" id="ncl:C5F47_03235"/>
<evidence type="ECO:0000313" key="7">
    <source>
        <dbReference type="Proteomes" id="UP000509771"/>
    </source>
</evidence>
<feature type="transmembrane region" description="Helical" evidence="5">
    <location>
        <begin position="42"/>
        <end position="60"/>
    </location>
</feature>
<comment type="similarity">
    <text evidence="5">Belongs to the 4-toluene sulfonate uptake permease (TSUP) (TC 2.A.102) family.</text>
</comment>
<sequence>MIDQLWLIVLGFGAGILGSMIGLGGGIIVVPVLTFLGFSPTVAASNSLFAALSNATASTISYSKQKRIDYSLGIKLGLLSIPGTVLGAIVSTDIAPDLFKILFGFVLIASAAYIFLRKQIETKEKIISKQIMIFAIGASFFAGVISSFFGIGGGIVFVPLMVVGMGMAMKKAAPTSQLILLFASFSGVVVHSLLGHPDFIQAGLLAIGSFIGGLVGARLSIDVKERYLQILVSVVILIAAAKLFIDSMSVNISLGF</sequence>
<accession>A0A7D5R9S4</accession>
<dbReference type="InterPro" id="IPR002781">
    <property type="entry name" value="TM_pro_TauE-like"/>
</dbReference>
<dbReference type="InterPro" id="IPR051598">
    <property type="entry name" value="TSUP/Inactive_protease-like"/>
</dbReference>
<feature type="transmembrane region" description="Helical" evidence="5">
    <location>
        <begin position="202"/>
        <end position="221"/>
    </location>
</feature>
<dbReference type="Proteomes" id="UP000509771">
    <property type="component" value="Chromosome"/>
</dbReference>
<keyword evidence="2 5" id="KW-0812">Transmembrane</keyword>
<feature type="transmembrane region" description="Helical" evidence="5">
    <location>
        <begin position="7"/>
        <end position="36"/>
    </location>
</feature>
<evidence type="ECO:0000256" key="2">
    <source>
        <dbReference type="ARBA" id="ARBA00022692"/>
    </source>
</evidence>
<reference evidence="6 7" key="1">
    <citation type="submission" date="2018-02" db="EMBL/GenBank/DDBJ databases">
        <title>Complete genome of Nitrosopumilus cobalaminigenes HCA1.</title>
        <authorList>
            <person name="Qin W."/>
            <person name="Zheng Y."/>
            <person name="Stahl D.A."/>
        </authorList>
    </citation>
    <scope>NUCLEOTIDE SEQUENCE [LARGE SCALE GENOMIC DNA]</scope>
    <source>
        <strain evidence="6 7">HCA1</strain>
    </source>
</reference>
<feature type="transmembrane region" description="Helical" evidence="5">
    <location>
        <begin position="72"/>
        <end position="92"/>
    </location>
</feature>
<organism evidence="6 7">
    <name type="scientific">Nitrosopumilus cobalaminigenes</name>
    <dbReference type="NCBI Taxonomy" id="1470066"/>
    <lineage>
        <taxon>Archaea</taxon>
        <taxon>Nitrososphaerota</taxon>
        <taxon>Nitrososphaeria</taxon>
        <taxon>Nitrosopumilales</taxon>
        <taxon>Nitrosopumilaceae</taxon>
        <taxon>Nitrosopumilus</taxon>
    </lineage>
</organism>
<feature type="transmembrane region" description="Helical" evidence="5">
    <location>
        <begin position="178"/>
        <end position="195"/>
    </location>
</feature>
<feature type="transmembrane region" description="Helical" evidence="5">
    <location>
        <begin position="131"/>
        <end position="158"/>
    </location>
</feature>
<evidence type="ECO:0000256" key="3">
    <source>
        <dbReference type="ARBA" id="ARBA00022989"/>
    </source>
</evidence>
<gene>
    <name evidence="6" type="ORF">C5F47_03235</name>
</gene>
<evidence type="ECO:0000256" key="4">
    <source>
        <dbReference type="ARBA" id="ARBA00023136"/>
    </source>
</evidence>
<feature type="transmembrane region" description="Helical" evidence="5">
    <location>
        <begin position="227"/>
        <end position="245"/>
    </location>
</feature>
<keyword evidence="7" id="KW-1185">Reference proteome</keyword>
<comment type="subcellular location">
    <subcellularLocation>
        <location evidence="5">Cell membrane</location>
        <topology evidence="5">Multi-pass membrane protein</topology>
    </subcellularLocation>
    <subcellularLocation>
        <location evidence="1">Membrane</location>
        <topology evidence="1">Multi-pass membrane protein</topology>
    </subcellularLocation>
</comment>
<keyword evidence="5" id="KW-1003">Cell membrane</keyword>
<dbReference type="PANTHER" id="PTHR43701:SF2">
    <property type="entry name" value="MEMBRANE TRANSPORTER PROTEIN YJNA-RELATED"/>
    <property type="match status" value="1"/>
</dbReference>
<dbReference type="Pfam" id="PF01925">
    <property type="entry name" value="TauE"/>
    <property type="match status" value="1"/>
</dbReference>
<dbReference type="EMBL" id="CP026993">
    <property type="protein sequence ID" value="QLH03783.1"/>
    <property type="molecule type" value="Genomic_DNA"/>
</dbReference>
<evidence type="ECO:0000256" key="1">
    <source>
        <dbReference type="ARBA" id="ARBA00004141"/>
    </source>
</evidence>
<dbReference type="GO" id="GO:0005886">
    <property type="term" value="C:plasma membrane"/>
    <property type="evidence" value="ECO:0007669"/>
    <property type="project" value="UniProtKB-SubCell"/>
</dbReference>
<name>A0A7D5R9S4_9ARCH</name>
<dbReference type="OrthoDB" id="57092at2157"/>
<protein>
    <recommendedName>
        <fullName evidence="5">Probable membrane transporter protein</fullName>
    </recommendedName>
</protein>
<keyword evidence="3 5" id="KW-1133">Transmembrane helix</keyword>
<dbReference type="RefSeq" id="WP_179361478.1">
    <property type="nucleotide sequence ID" value="NZ_CP026993.1"/>
</dbReference>
<evidence type="ECO:0000256" key="5">
    <source>
        <dbReference type="RuleBase" id="RU363041"/>
    </source>
</evidence>
<feature type="transmembrane region" description="Helical" evidence="5">
    <location>
        <begin position="98"/>
        <end position="116"/>
    </location>
</feature>
<evidence type="ECO:0000313" key="6">
    <source>
        <dbReference type="EMBL" id="QLH03783.1"/>
    </source>
</evidence>
<dbReference type="GeneID" id="56059000"/>
<proteinExistence type="inferred from homology"/>
<dbReference type="AlphaFoldDB" id="A0A7D5R9S4"/>
<keyword evidence="4 5" id="KW-0472">Membrane</keyword>
<dbReference type="PANTHER" id="PTHR43701">
    <property type="entry name" value="MEMBRANE TRANSPORTER PROTEIN MJ0441-RELATED"/>
    <property type="match status" value="1"/>
</dbReference>